<feature type="compositionally biased region" description="Low complexity" evidence="1">
    <location>
        <begin position="27"/>
        <end position="45"/>
    </location>
</feature>
<sequence>MSPRKKSKPNPLAEQDRPGAGEVPLDSSVSTQAPTPSTSTPNESTVLQTTSSHSFTEARSESSDASETTTTNEPWLSKKPSKKWLSGGSWRSKASATVKTASQSIGISVSGGAASEIPTDDEKKAKDQSPAKFLTKRKSSKADSIPASMTMFNVSSDGSIDEQNEAKPEEPPKEPARVDEPPLPPDPPKIDATQQAGTWGWRSWWSRPDGYTETSKTSGTEDAQGTPLPGVTPMEDPNAAGKELGKVASPEVSRQVQDVEMKDVPTEVAPESQDAEMKDADAAKTSAPAARTSWFWSWSSKESAPANLPVTAATPTEYVPDAPNEEILDPQIAETTKPQESAQESAVTDAPSDAPAPDATAKERSNSTGWAFWFKSQPKAEVNSDGAVAHKLVGEVAVSDTPSQSHPEPAQFNELEQAKTDAPKAPEEALIDEPAASRRSFLSLRGRTRAKTAPKEIVTDTPSSSKTVTPSKTSPAPSPTRPDTAPSAQPVQKAAPKAKEEPQNILLPEFQNTYQLVQQPSFWQQVRQYFLGNEVPQPHLHINPAPPRIKKAVAIGVHGFFPSPMFRKVIGEPKGTSIRFSTAAATAIETWCEERGYRPEISNIALEGEGFIADRVKTLWTLLLNDVDAIRKADFVLVACHSQGVPVAVMLVAKLIQFGCVSSTRIGICAMAGINMGPFPEYRTKYLGPIASELFNFGDPKSLVSQMYLAALDEVLRFGVRVTYIGSIDDQLVSLESSTFSVISHPYVYRAVFVDGRLHTPSFLTHLVGFALKLRNLGLPDHGLIRELSPHLAGSIYGGEGHSRVYEDPRVYALAIQHTLETTSLPVPAQNAAAKVNSFAGINIPVPGAKFDAKNVYRLHVREYKSASSQPGENPYFLPWAMRGLLEEDVVKRELGREVDGLLAMFEEWKPTDKRLKDVKFRLEGVRSKL</sequence>
<feature type="compositionally biased region" description="Polar residues" evidence="1">
    <location>
        <begin position="333"/>
        <end position="344"/>
    </location>
</feature>
<dbReference type="AlphaFoldDB" id="A0A6A5VGX9"/>
<feature type="compositionally biased region" description="Basic and acidic residues" evidence="1">
    <location>
        <begin position="416"/>
        <end position="427"/>
    </location>
</feature>
<dbReference type="Pfam" id="PF26147">
    <property type="entry name" value="AB_HYDROLASE_YMC0-YMC35"/>
    <property type="match status" value="1"/>
</dbReference>
<feature type="compositionally biased region" description="Polar residues" evidence="1">
    <location>
        <begin position="212"/>
        <end position="223"/>
    </location>
</feature>
<evidence type="ECO:0000256" key="1">
    <source>
        <dbReference type="SAM" id="MobiDB-lite"/>
    </source>
</evidence>
<keyword evidence="4" id="KW-1185">Reference proteome</keyword>
<dbReference type="PANTHER" id="PTHR47349">
    <property type="entry name" value="CHROMOSOME 8, WHOLE GENOME SHOTGUN SEQUENCE"/>
    <property type="match status" value="1"/>
</dbReference>
<feature type="region of interest" description="Disordered" evidence="1">
    <location>
        <begin position="395"/>
        <end position="503"/>
    </location>
</feature>
<dbReference type="Proteomes" id="UP000800036">
    <property type="component" value="Unassembled WGS sequence"/>
</dbReference>
<feature type="region of interest" description="Disordered" evidence="1">
    <location>
        <begin position="1"/>
        <end position="285"/>
    </location>
</feature>
<feature type="compositionally biased region" description="Basic and acidic residues" evidence="1">
    <location>
        <begin position="164"/>
        <end position="180"/>
    </location>
</feature>
<dbReference type="InterPro" id="IPR058933">
    <property type="entry name" value="YMC020W-like_ab_hydrolase"/>
</dbReference>
<protein>
    <recommendedName>
        <fullName evidence="2">YMC020W-like alpha/beta hydrolase domain-containing protein</fullName>
    </recommendedName>
</protein>
<accession>A0A6A5VGX9</accession>
<feature type="compositionally biased region" description="Low complexity" evidence="1">
    <location>
        <begin position="63"/>
        <end position="89"/>
    </location>
</feature>
<reference evidence="3" key="1">
    <citation type="journal article" date="2020" name="Stud. Mycol.">
        <title>101 Dothideomycetes genomes: a test case for predicting lifestyles and emergence of pathogens.</title>
        <authorList>
            <person name="Haridas S."/>
            <person name="Albert R."/>
            <person name="Binder M."/>
            <person name="Bloem J."/>
            <person name="Labutti K."/>
            <person name="Salamov A."/>
            <person name="Andreopoulos B."/>
            <person name="Baker S."/>
            <person name="Barry K."/>
            <person name="Bills G."/>
            <person name="Bluhm B."/>
            <person name="Cannon C."/>
            <person name="Castanera R."/>
            <person name="Culley D."/>
            <person name="Daum C."/>
            <person name="Ezra D."/>
            <person name="Gonzalez J."/>
            <person name="Henrissat B."/>
            <person name="Kuo A."/>
            <person name="Liang C."/>
            <person name="Lipzen A."/>
            <person name="Lutzoni F."/>
            <person name="Magnuson J."/>
            <person name="Mondo S."/>
            <person name="Nolan M."/>
            <person name="Ohm R."/>
            <person name="Pangilinan J."/>
            <person name="Park H.-J."/>
            <person name="Ramirez L."/>
            <person name="Alfaro M."/>
            <person name="Sun H."/>
            <person name="Tritt A."/>
            <person name="Yoshinaga Y."/>
            <person name="Zwiers L.-H."/>
            <person name="Turgeon B."/>
            <person name="Goodwin S."/>
            <person name="Spatafora J."/>
            <person name="Crous P."/>
            <person name="Grigoriev I."/>
        </authorList>
    </citation>
    <scope>NUCLEOTIDE SEQUENCE</scope>
    <source>
        <strain evidence="3">CBS 107.79</strain>
    </source>
</reference>
<feature type="compositionally biased region" description="Low complexity" evidence="1">
    <location>
        <begin position="101"/>
        <end position="117"/>
    </location>
</feature>
<dbReference type="InterPro" id="IPR058934">
    <property type="entry name" value="YMC020W-like"/>
</dbReference>
<evidence type="ECO:0000313" key="4">
    <source>
        <dbReference type="Proteomes" id="UP000800036"/>
    </source>
</evidence>
<feature type="compositionally biased region" description="Low complexity" evidence="1">
    <location>
        <begin position="345"/>
        <end position="359"/>
    </location>
</feature>
<dbReference type="PANTHER" id="PTHR47349:SF1">
    <property type="entry name" value="AER328WP"/>
    <property type="match status" value="1"/>
</dbReference>
<evidence type="ECO:0000313" key="3">
    <source>
        <dbReference type="EMBL" id="KAF1972547.1"/>
    </source>
</evidence>
<feature type="domain" description="YMC020W-like alpha/beta hydrolase" evidence="2">
    <location>
        <begin position="507"/>
        <end position="826"/>
    </location>
</feature>
<gene>
    <name evidence="3" type="ORF">BU23DRAFT_580903</name>
</gene>
<evidence type="ECO:0000259" key="2">
    <source>
        <dbReference type="Pfam" id="PF26147"/>
    </source>
</evidence>
<name>A0A6A5VGX9_9PLEO</name>
<feature type="region of interest" description="Disordered" evidence="1">
    <location>
        <begin position="314"/>
        <end position="366"/>
    </location>
</feature>
<proteinExistence type="predicted"/>
<feature type="compositionally biased region" description="Basic and acidic residues" evidence="1">
    <location>
        <begin position="120"/>
        <end position="129"/>
    </location>
</feature>
<dbReference type="EMBL" id="ML976686">
    <property type="protein sequence ID" value="KAF1972547.1"/>
    <property type="molecule type" value="Genomic_DNA"/>
</dbReference>
<dbReference type="OrthoDB" id="5598028at2759"/>
<feature type="compositionally biased region" description="Polar residues" evidence="1">
    <location>
        <begin position="46"/>
        <end position="55"/>
    </location>
</feature>
<feature type="compositionally biased region" description="Low complexity" evidence="1">
    <location>
        <begin position="459"/>
        <end position="495"/>
    </location>
</feature>
<organism evidence="3 4">
    <name type="scientific">Bimuria novae-zelandiae CBS 107.79</name>
    <dbReference type="NCBI Taxonomy" id="1447943"/>
    <lineage>
        <taxon>Eukaryota</taxon>
        <taxon>Fungi</taxon>
        <taxon>Dikarya</taxon>
        <taxon>Ascomycota</taxon>
        <taxon>Pezizomycotina</taxon>
        <taxon>Dothideomycetes</taxon>
        <taxon>Pleosporomycetidae</taxon>
        <taxon>Pleosporales</taxon>
        <taxon>Massarineae</taxon>
        <taxon>Didymosphaeriaceae</taxon>
        <taxon>Bimuria</taxon>
    </lineage>
</organism>